<keyword evidence="2" id="KW-0472">Membrane</keyword>
<dbReference type="EMBL" id="JANCLV010000003">
    <property type="protein sequence ID" value="MCP8999418.1"/>
    <property type="molecule type" value="Genomic_DNA"/>
</dbReference>
<feature type="transmembrane region" description="Helical" evidence="2">
    <location>
        <begin position="12"/>
        <end position="33"/>
    </location>
</feature>
<keyword evidence="2" id="KW-1133">Transmembrane helix</keyword>
<name>A0ABT1LLT2_9MICC</name>
<reference evidence="3 4" key="1">
    <citation type="submission" date="2022-06" db="EMBL/GenBank/DDBJ databases">
        <title>Pseudarthrobacter sp. strain RMG13 Genome sequencing and assembly.</title>
        <authorList>
            <person name="Kim I."/>
        </authorList>
    </citation>
    <scope>NUCLEOTIDE SEQUENCE [LARGE SCALE GENOMIC DNA]</scope>
    <source>
        <strain evidence="3 4">RMG13</strain>
    </source>
</reference>
<proteinExistence type="predicted"/>
<feature type="region of interest" description="Disordered" evidence="1">
    <location>
        <begin position="37"/>
        <end position="62"/>
    </location>
</feature>
<evidence type="ECO:0000256" key="1">
    <source>
        <dbReference type="SAM" id="MobiDB-lite"/>
    </source>
</evidence>
<comment type="caution">
    <text evidence="3">The sequence shown here is derived from an EMBL/GenBank/DDBJ whole genome shotgun (WGS) entry which is preliminary data.</text>
</comment>
<keyword evidence="4" id="KW-1185">Reference proteome</keyword>
<dbReference type="RefSeq" id="WP_254748700.1">
    <property type="nucleotide sequence ID" value="NZ_JANCLV010000003.1"/>
</dbReference>
<evidence type="ECO:0000313" key="3">
    <source>
        <dbReference type="EMBL" id="MCP8999418.1"/>
    </source>
</evidence>
<evidence type="ECO:0000313" key="4">
    <source>
        <dbReference type="Proteomes" id="UP001524318"/>
    </source>
</evidence>
<organism evidence="3 4">
    <name type="scientific">Pseudarthrobacter humi</name>
    <dbReference type="NCBI Taxonomy" id="2952523"/>
    <lineage>
        <taxon>Bacteria</taxon>
        <taxon>Bacillati</taxon>
        <taxon>Actinomycetota</taxon>
        <taxon>Actinomycetes</taxon>
        <taxon>Micrococcales</taxon>
        <taxon>Micrococcaceae</taxon>
        <taxon>Pseudarthrobacter</taxon>
    </lineage>
</organism>
<gene>
    <name evidence="3" type="ORF">NFC73_06660</name>
</gene>
<protein>
    <submittedName>
        <fullName evidence="3">Uncharacterized protein</fullName>
    </submittedName>
</protein>
<dbReference type="Proteomes" id="UP001524318">
    <property type="component" value="Unassembled WGS sequence"/>
</dbReference>
<evidence type="ECO:0000256" key="2">
    <source>
        <dbReference type="SAM" id="Phobius"/>
    </source>
</evidence>
<sequence>MMWSYGQSRDWTWLWAWLLLIVITLLVGLAVRITRAGVHDGNRPPDPGGRGAVRRGQGTPNP</sequence>
<keyword evidence="2" id="KW-0812">Transmembrane</keyword>
<accession>A0ABT1LLT2</accession>